<comment type="caution">
    <text evidence="7">The sequence shown here is derived from an EMBL/GenBank/DDBJ whole genome shotgun (WGS) entry which is preliminary data.</text>
</comment>
<dbReference type="SUPFAM" id="SSF55785">
    <property type="entry name" value="PYP-like sensor domain (PAS domain)"/>
    <property type="match status" value="1"/>
</dbReference>
<evidence type="ECO:0000313" key="8">
    <source>
        <dbReference type="Proteomes" id="UP000308488"/>
    </source>
</evidence>
<dbReference type="SMART" id="SM00065">
    <property type="entry name" value="GAF"/>
    <property type="match status" value="1"/>
</dbReference>
<dbReference type="PROSITE" id="PS50046">
    <property type="entry name" value="PHYTOCHROME_2"/>
    <property type="match status" value="1"/>
</dbReference>
<evidence type="ECO:0000313" key="7">
    <source>
        <dbReference type="EMBL" id="TKV69165.1"/>
    </source>
</evidence>
<dbReference type="Proteomes" id="UP000308488">
    <property type="component" value="Unassembled WGS sequence"/>
</dbReference>
<evidence type="ECO:0000256" key="2">
    <source>
        <dbReference type="ARBA" id="ARBA00012528"/>
    </source>
</evidence>
<dbReference type="AlphaFoldDB" id="A0A4V6CVR0"/>
<dbReference type="GO" id="GO:0052621">
    <property type="term" value="F:diguanylate cyclase activity"/>
    <property type="evidence" value="ECO:0007669"/>
    <property type="project" value="UniProtKB-EC"/>
</dbReference>
<sequence length="504" mass="56428">MPQFDDDWPGNLRSTELFPKLASGVPGVLFIYERSADGHHQRYPFVSERVRELFGIDPADLQKDGERVFSVIHPQDVAGVAASIAESASKLTPWQHQARMRLASGDYHWFESDSIPELQADGSILWFGQFNDIQPFKDLEFSLRESEAEFAFQAGFQKLIARLSTDFITRGFGNIDESINQVLEAIGEFFGVDRAYLYRFSEQRSEMTNTHEWCRNGVEPLIGSQQQVQIDTFAWWHGQIDRMIWENGVVFIEDVDALPVEAAPEKALLTEQGVSSMFCVPVRTRGVVSGFFGVDSLSQRVWRIDQADLLIIVSGLLSGALERHRLEEELLNQSIRDPLTGLHNRRYLYPRLDEMIALWNREGQPFVLALFDIDHFKVVNDTLGHLAGDYVLREFTGILLAHTRATDVVVRFGGEEFVVVFSATDGQAAGALVNRIISRVRVYDFVFEGQNISLTVSAGVAAVGDNGAADPTSETLIGEADNRLYLAKEAGRDCFANASGPSRL</sequence>
<dbReference type="SMART" id="SM00267">
    <property type="entry name" value="GGDEF"/>
    <property type="match status" value="1"/>
</dbReference>
<evidence type="ECO:0000259" key="5">
    <source>
        <dbReference type="PROSITE" id="PS50112"/>
    </source>
</evidence>
<dbReference type="InterPro" id="IPR000160">
    <property type="entry name" value="GGDEF_dom"/>
</dbReference>
<dbReference type="InterPro" id="IPR050469">
    <property type="entry name" value="Diguanylate_Cyclase"/>
</dbReference>
<dbReference type="GO" id="GO:0043709">
    <property type="term" value="P:cell adhesion involved in single-species biofilm formation"/>
    <property type="evidence" value="ECO:0007669"/>
    <property type="project" value="TreeGrafter"/>
</dbReference>
<comment type="cofactor">
    <cofactor evidence="1">
        <name>Mg(2+)</name>
        <dbReference type="ChEBI" id="CHEBI:18420"/>
    </cofactor>
</comment>
<dbReference type="PROSITE" id="PS50887">
    <property type="entry name" value="GGDEF"/>
    <property type="match status" value="1"/>
</dbReference>
<evidence type="ECO:0000256" key="1">
    <source>
        <dbReference type="ARBA" id="ARBA00001946"/>
    </source>
</evidence>
<evidence type="ECO:0000259" key="4">
    <source>
        <dbReference type="PROSITE" id="PS50046"/>
    </source>
</evidence>
<dbReference type="PROSITE" id="PS50112">
    <property type="entry name" value="PAS"/>
    <property type="match status" value="1"/>
</dbReference>
<feature type="domain" description="GGDEF" evidence="6">
    <location>
        <begin position="364"/>
        <end position="500"/>
    </location>
</feature>
<comment type="catalytic activity">
    <reaction evidence="3">
        <text>2 GTP = 3',3'-c-di-GMP + 2 diphosphate</text>
        <dbReference type="Rhea" id="RHEA:24898"/>
        <dbReference type="ChEBI" id="CHEBI:33019"/>
        <dbReference type="ChEBI" id="CHEBI:37565"/>
        <dbReference type="ChEBI" id="CHEBI:58805"/>
        <dbReference type="EC" id="2.7.7.65"/>
    </reaction>
</comment>
<protein>
    <recommendedName>
        <fullName evidence="2">diguanylate cyclase</fullName>
        <ecNumber evidence="2">2.7.7.65</ecNumber>
    </recommendedName>
</protein>
<dbReference type="Pfam" id="PF01590">
    <property type="entry name" value="GAF"/>
    <property type="match status" value="1"/>
</dbReference>
<feature type="domain" description="Phytochrome chromophore attachment site" evidence="4">
    <location>
        <begin position="174"/>
        <end position="203"/>
    </location>
</feature>
<keyword evidence="8" id="KW-1185">Reference proteome</keyword>
<accession>A0A4V6CVR0</accession>
<dbReference type="PANTHER" id="PTHR45138">
    <property type="entry name" value="REGULATORY COMPONENTS OF SENSORY TRANSDUCTION SYSTEM"/>
    <property type="match status" value="1"/>
</dbReference>
<dbReference type="SUPFAM" id="SSF55073">
    <property type="entry name" value="Nucleotide cyclase"/>
    <property type="match status" value="1"/>
</dbReference>
<dbReference type="InterPro" id="IPR013655">
    <property type="entry name" value="PAS_fold_3"/>
</dbReference>
<dbReference type="InterPro" id="IPR003018">
    <property type="entry name" value="GAF"/>
</dbReference>
<dbReference type="InterPro" id="IPR035965">
    <property type="entry name" value="PAS-like_dom_sf"/>
</dbReference>
<dbReference type="Pfam" id="PF00990">
    <property type="entry name" value="GGDEF"/>
    <property type="match status" value="1"/>
</dbReference>
<proteinExistence type="predicted"/>
<dbReference type="OrthoDB" id="9813903at2"/>
<evidence type="ECO:0000259" key="6">
    <source>
        <dbReference type="PROSITE" id="PS50887"/>
    </source>
</evidence>
<dbReference type="InterPro" id="IPR029016">
    <property type="entry name" value="GAF-like_dom_sf"/>
</dbReference>
<dbReference type="Pfam" id="PF08447">
    <property type="entry name" value="PAS_3"/>
    <property type="match status" value="1"/>
</dbReference>
<dbReference type="Gene3D" id="3.30.450.40">
    <property type="match status" value="1"/>
</dbReference>
<dbReference type="Gene3D" id="3.30.450.20">
    <property type="entry name" value="PAS domain"/>
    <property type="match status" value="1"/>
</dbReference>
<dbReference type="InterPro" id="IPR029787">
    <property type="entry name" value="Nucleotide_cyclase"/>
</dbReference>
<dbReference type="Gene3D" id="3.30.70.270">
    <property type="match status" value="1"/>
</dbReference>
<dbReference type="InterPro" id="IPR016132">
    <property type="entry name" value="Phyto_chromo_attachment"/>
</dbReference>
<organism evidence="7 8">
    <name type="scientific">Marinobacter panjinensis</name>
    <dbReference type="NCBI Taxonomy" id="2576384"/>
    <lineage>
        <taxon>Bacteria</taxon>
        <taxon>Pseudomonadati</taxon>
        <taxon>Pseudomonadota</taxon>
        <taxon>Gammaproteobacteria</taxon>
        <taxon>Pseudomonadales</taxon>
        <taxon>Marinobacteraceae</taxon>
        <taxon>Marinobacter</taxon>
    </lineage>
</organism>
<dbReference type="InterPro" id="IPR000014">
    <property type="entry name" value="PAS"/>
</dbReference>
<dbReference type="FunFam" id="3.30.70.270:FF:000001">
    <property type="entry name" value="Diguanylate cyclase domain protein"/>
    <property type="match status" value="1"/>
</dbReference>
<dbReference type="EC" id="2.7.7.65" evidence="2"/>
<dbReference type="InterPro" id="IPR043128">
    <property type="entry name" value="Rev_trsase/Diguanyl_cyclase"/>
</dbReference>
<dbReference type="NCBIfam" id="TIGR00254">
    <property type="entry name" value="GGDEF"/>
    <property type="match status" value="1"/>
</dbReference>
<dbReference type="GO" id="GO:1902201">
    <property type="term" value="P:negative regulation of bacterial-type flagellum-dependent cell motility"/>
    <property type="evidence" value="ECO:0007669"/>
    <property type="project" value="TreeGrafter"/>
</dbReference>
<dbReference type="PANTHER" id="PTHR45138:SF9">
    <property type="entry name" value="DIGUANYLATE CYCLASE DGCM-RELATED"/>
    <property type="match status" value="1"/>
</dbReference>
<feature type="domain" description="PAS" evidence="5">
    <location>
        <begin position="14"/>
        <end position="91"/>
    </location>
</feature>
<dbReference type="CDD" id="cd01949">
    <property type="entry name" value="GGDEF"/>
    <property type="match status" value="1"/>
</dbReference>
<name>A0A4V6CVR0_9GAMM</name>
<dbReference type="EMBL" id="SZYH01000001">
    <property type="protein sequence ID" value="TKV69165.1"/>
    <property type="molecule type" value="Genomic_DNA"/>
</dbReference>
<evidence type="ECO:0000256" key="3">
    <source>
        <dbReference type="ARBA" id="ARBA00034247"/>
    </source>
</evidence>
<dbReference type="GO" id="GO:0005886">
    <property type="term" value="C:plasma membrane"/>
    <property type="evidence" value="ECO:0007669"/>
    <property type="project" value="TreeGrafter"/>
</dbReference>
<gene>
    <name evidence="7" type="ORF">FDP08_14210</name>
</gene>
<dbReference type="SUPFAM" id="SSF55781">
    <property type="entry name" value="GAF domain-like"/>
    <property type="match status" value="1"/>
</dbReference>
<reference evidence="7 8" key="1">
    <citation type="submission" date="2019-05" db="EMBL/GenBank/DDBJ databases">
        <title>Marinobacter panjinensis sp. nov., a moderately halophilic bacterium isolated from sea tidal flat environment.</title>
        <authorList>
            <person name="Yang W."/>
            <person name="An M."/>
            <person name="He W."/>
            <person name="Luo X."/>
            <person name="Zhu L."/>
            <person name="Chen G."/>
            <person name="Zhang Y."/>
            <person name="Wang Y."/>
        </authorList>
    </citation>
    <scope>NUCLEOTIDE SEQUENCE [LARGE SCALE GENOMIC DNA]</scope>
    <source>
        <strain evidence="7 8">PJ-16</strain>
    </source>
</reference>
<dbReference type="RefSeq" id="WP_137436780.1">
    <property type="nucleotide sequence ID" value="NZ_SZYH01000001.1"/>
</dbReference>
<dbReference type="CDD" id="cd00130">
    <property type="entry name" value="PAS"/>
    <property type="match status" value="1"/>
</dbReference>